<evidence type="ECO:0000256" key="7">
    <source>
        <dbReference type="SAM" id="Phobius"/>
    </source>
</evidence>
<dbReference type="GO" id="GO:0016780">
    <property type="term" value="F:phosphotransferase activity, for other substituted phosphate groups"/>
    <property type="evidence" value="ECO:0007669"/>
    <property type="project" value="TreeGrafter"/>
</dbReference>
<dbReference type="PANTHER" id="PTHR30576:SF0">
    <property type="entry name" value="UNDECAPRENYL-PHOSPHATE N-ACETYLGALACTOSAMINYL 1-PHOSPHATE TRANSFERASE-RELATED"/>
    <property type="match status" value="1"/>
</dbReference>
<keyword evidence="5 7" id="KW-1133">Transmembrane helix</keyword>
<dbReference type="InterPro" id="IPR017475">
    <property type="entry name" value="EPS_sugar_tfrase"/>
</dbReference>
<accession>A0A857M7Y0</accession>
<name>A0A857M7Y0_9ACTN</name>
<evidence type="ECO:0000256" key="2">
    <source>
        <dbReference type="ARBA" id="ARBA00006464"/>
    </source>
</evidence>
<organism evidence="9">
    <name type="scientific">Gordonia amarae</name>
    <dbReference type="NCBI Taxonomy" id="36821"/>
    <lineage>
        <taxon>Bacteria</taxon>
        <taxon>Bacillati</taxon>
        <taxon>Actinomycetota</taxon>
        <taxon>Actinomycetes</taxon>
        <taxon>Mycobacteriales</taxon>
        <taxon>Gordoniaceae</taxon>
        <taxon>Gordonia</taxon>
    </lineage>
</organism>
<feature type="transmembrane region" description="Helical" evidence="7">
    <location>
        <begin position="277"/>
        <end position="303"/>
    </location>
</feature>
<evidence type="ECO:0000256" key="5">
    <source>
        <dbReference type="ARBA" id="ARBA00022989"/>
    </source>
</evidence>
<dbReference type="RefSeq" id="WP_259062462.1">
    <property type="nucleotide sequence ID" value="NZ_CP045810.1"/>
</dbReference>
<proteinExistence type="inferred from homology"/>
<dbReference type="InterPro" id="IPR003362">
    <property type="entry name" value="Bact_transf"/>
</dbReference>
<keyword evidence="4 7" id="KW-0812">Transmembrane</keyword>
<feature type="domain" description="Bacterial sugar transferase" evidence="8">
    <location>
        <begin position="275"/>
        <end position="455"/>
    </location>
</feature>
<feature type="transmembrane region" description="Helical" evidence="7">
    <location>
        <begin position="49"/>
        <end position="70"/>
    </location>
</feature>
<gene>
    <name evidence="9" type="ORF">GII30_04190</name>
</gene>
<evidence type="ECO:0000256" key="6">
    <source>
        <dbReference type="ARBA" id="ARBA00023136"/>
    </source>
</evidence>
<evidence type="ECO:0000256" key="3">
    <source>
        <dbReference type="ARBA" id="ARBA00022679"/>
    </source>
</evidence>
<sequence length="460" mass="51130">MVAPSRPHHVDSGFSAVFRNRIDSRLVAFDCVTLAVIAVFINGDEGLTAQLISVCGVILTLVALEMAGLYRPRLTLSALDDLPRLAAWSIITSGTVFAFSRPGVSIVRAMIYAALVFLALFIVRAAYYIVVRRRRRRSPAARRQTMVVGDGLVSVELIENTRALPELGLDVRLAVSDNPMPELVATGVRVERGVDDIRAKATEHGIDVVLVSFASGPDSAMVAPLRACDELDCEIYIVPRLYEFVSLSPSMDRIHTIPLMLVRRDALRTWYWKIKRVFDVVAVSIALAVLALPMTLIACAVYLSDPGAPILFRQKRIGRGGRLFDMLKFRSMRPVPEGTSDAQWQPTDRIYPLGRFLRKTSIDELPQLWNVLCGDMSIVGPRPERPHFVEQFASSVPRYGDRHRVEVGLTGWAAVHGLRGDTSINDRAVYDNFYIENWSVWLDIKIIVRTVGAVFRGAGS</sequence>
<dbReference type="NCBIfam" id="TIGR03025">
    <property type="entry name" value="EPS_sugtrans"/>
    <property type="match status" value="1"/>
</dbReference>
<protein>
    <submittedName>
        <fullName evidence="9">Exopolysaccharide biosynthesis polyprenyl glycosylphosphotransferase</fullName>
    </submittedName>
</protein>
<dbReference type="Gene3D" id="3.40.50.720">
    <property type="entry name" value="NAD(P)-binding Rossmann-like Domain"/>
    <property type="match status" value="1"/>
</dbReference>
<feature type="transmembrane region" description="Helical" evidence="7">
    <location>
        <begin position="26"/>
        <end position="43"/>
    </location>
</feature>
<dbReference type="GO" id="GO:0016020">
    <property type="term" value="C:membrane"/>
    <property type="evidence" value="ECO:0007669"/>
    <property type="project" value="UniProtKB-SubCell"/>
</dbReference>
<comment type="similarity">
    <text evidence="2">Belongs to the bacterial sugar transferase family.</text>
</comment>
<comment type="subcellular location">
    <subcellularLocation>
        <location evidence="1">Membrane</location>
        <topology evidence="1">Multi-pass membrane protein</topology>
    </subcellularLocation>
</comment>
<dbReference type="AlphaFoldDB" id="A0A857M7Y0"/>
<keyword evidence="6 7" id="KW-0472">Membrane</keyword>
<reference evidence="9" key="1">
    <citation type="journal article" date="2021" name="Nat. Microbiol.">
        <title>Cocultivation of an ultrasmall environmental parasitic bacterium with lytic ability against bacteria associated with wastewater foams.</title>
        <authorList>
            <person name="Batinovic S."/>
            <person name="Rose J.J.A."/>
            <person name="Ratcliffe J."/>
            <person name="Seviour R.J."/>
            <person name="Petrovski S."/>
        </authorList>
    </citation>
    <scope>NUCLEOTIDE SEQUENCE</scope>
    <source>
        <strain evidence="9">CON44</strain>
    </source>
</reference>
<evidence type="ECO:0000313" key="9">
    <source>
        <dbReference type="EMBL" id="QHN38483.1"/>
    </source>
</evidence>
<evidence type="ECO:0000259" key="8">
    <source>
        <dbReference type="Pfam" id="PF02397"/>
    </source>
</evidence>
<feature type="transmembrane region" description="Helical" evidence="7">
    <location>
        <begin position="82"/>
        <end position="100"/>
    </location>
</feature>
<feature type="transmembrane region" description="Helical" evidence="7">
    <location>
        <begin position="106"/>
        <end position="130"/>
    </location>
</feature>
<dbReference type="Pfam" id="PF13727">
    <property type="entry name" value="CoA_binding_3"/>
    <property type="match status" value="1"/>
</dbReference>
<dbReference type="PANTHER" id="PTHR30576">
    <property type="entry name" value="COLANIC BIOSYNTHESIS UDP-GLUCOSE LIPID CARRIER TRANSFERASE"/>
    <property type="match status" value="1"/>
</dbReference>
<dbReference type="EMBL" id="CP045810">
    <property type="protein sequence ID" value="QHN38483.1"/>
    <property type="molecule type" value="Genomic_DNA"/>
</dbReference>
<evidence type="ECO:0000256" key="4">
    <source>
        <dbReference type="ARBA" id="ARBA00022692"/>
    </source>
</evidence>
<keyword evidence="3" id="KW-0808">Transferase</keyword>
<dbReference type="Pfam" id="PF02397">
    <property type="entry name" value="Bac_transf"/>
    <property type="match status" value="1"/>
</dbReference>
<evidence type="ECO:0000256" key="1">
    <source>
        <dbReference type="ARBA" id="ARBA00004141"/>
    </source>
</evidence>